<evidence type="ECO:0000313" key="2">
    <source>
        <dbReference type="Proteomes" id="UP000663881"/>
    </source>
</evidence>
<evidence type="ECO:0000313" key="1">
    <source>
        <dbReference type="EMBL" id="CAF4156815.1"/>
    </source>
</evidence>
<protein>
    <submittedName>
        <fullName evidence="1">Uncharacterized protein</fullName>
    </submittedName>
</protein>
<accession>A0A819YPM9</accession>
<gene>
    <name evidence="1" type="ORF">OKA104_LOCUS38561</name>
</gene>
<dbReference type="Proteomes" id="UP000663881">
    <property type="component" value="Unassembled WGS sequence"/>
</dbReference>
<dbReference type="AlphaFoldDB" id="A0A819YPM9"/>
<name>A0A819YPM9_9BILA</name>
<proteinExistence type="predicted"/>
<organism evidence="1 2">
    <name type="scientific">Adineta steineri</name>
    <dbReference type="NCBI Taxonomy" id="433720"/>
    <lineage>
        <taxon>Eukaryota</taxon>
        <taxon>Metazoa</taxon>
        <taxon>Spiralia</taxon>
        <taxon>Gnathifera</taxon>
        <taxon>Rotifera</taxon>
        <taxon>Eurotatoria</taxon>
        <taxon>Bdelloidea</taxon>
        <taxon>Adinetida</taxon>
        <taxon>Adinetidae</taxon>
        <taxon>Adineta</taxon>
    </lineage>
</organism>
<reference evidence="1" key="1">
    <citation type="submission" date="2021-02" db="EMBL/GenBank/DDBJ databases">
        <authorList>
            <person name="Nowell W R."/>
        </authorList>
    </citation>
    <scope>NUCLEOTIDE SEQUENCE</scope>
</reference>
<comment type="caution">
    <text evidence="1">The sequence shown here is derived from an EMBL/GenBank/DDBJ whole genome shotgun (WGS) entry which is preliminary data.</text>
</comment>
<dbReference type="EMBL" id="CAJOAY010007035">
    <property type="protein sequence ID" value="CAF4156815.1"/>
    <property type="molecule type" value="Genomic_DNA"/>
</dbReference>
<sequence>MGTSSILLNEVSAWLTHFNQHVKQVEDVTISAGAISPDQIKAAQLHEGNQDNKSIIIDAKNHVARIPSGQWKKLKRDMKEADYGVLVLNETGYFGKKS</sequence>